<keyword evidence="3" id="KW-1185">Reference proteome</keyword>
<name>A0ABW3T8H9_9RHOB</name>
<reference evidence="3" key="1">
    <citation type="journal article" date="2019" name="Int. J. Syst. Evol. Microbiol.">
        <title>The Global Catalogue of Microorganisms (GCM) 10K type strain sequencing project: providing services to taxonomists for standard genome sequencing and annotation.</title>
        <authorList>
            <consortium name="The Broad Institute Genomics Platform"/>
            <consortium name="The Broad Institute Genome Sequencing Center for Infectious Disease"/>
            <person name="Wu L."/>
            <person name="Ma J."/>
        </authorList>
    </citation>
    <scope>NUCLEOTIDE SEQUENCE [LARGE SCALE GENOMIC DNA]</scope>
    <source>
        <strain evidence="3">CCUG 55328</strain>
    </source>
</reference>
<evidence type="ECO:0000256" key="1">
    <source>
        <dbReference type="SAM" id="MobiDB-lite"/>
    </source>
</evidence>
<accession>A0ABW3T8H9</accession>
<feature type="compositionally biased region" description="Polar residues" evidence="1">
    <location>
        <begin position="50"/>
        <end position="62"/>
    </location>
</feature>
<dbReference type="RefSeq" id="WP_380788539.1">
    <property type="nucleotide sequence ID" value="NZ_JBHTKR010000001.1"/>
</dbReference>
<proteinExistence type="predicted"/>
<gene>
    <name evidence="2" type="ORF">ACFQ3C_01495</name>
</gene>
<dbReference type="EMBL" id="JBHTKR010000001">
    <property type="protein sequence ID" value="MFD1193343.1"/>
    <property type="molecule type" value="Genomic_DNA"/>
</dbReference>
<sequence>MQSYKLSIDNNALGWKKYQDIAGTRRERDTPDTLTDQAMKNPGALAGATGVSQGGANETSELSEYHDHPNAATFLVRRYGLTGATAKTVAALIWGAV</sequence>
<dbReference type="Proteomes" id="UP001597151">
    <property type="component" value="Unassembled WGS sequence"/>
</dbReference>
<evidence type="ECO:0000313" key="3">
    <source>
        <dbReference type="Proteomes" id="UP001597151"/>
    </source>
</evidence>
<feature type="region of interest" description="Disordered" evidence="1">
    <location>
        <begin position="20"/>
        <end position="66"/>
    </location>
</feature>
<comment type="caution">
    <text evidence="2">The sequence shown here is derived from an EMBL/GenBank/DDBJ whole genome shotgun (WGS) entry which is preliminary data.</text>
</comment>
<protein>
    <submittedName>
        <fullName evidence="2">Uncharacterized protein</fullName>
    </submittedName>
</protein>
<organism evidence="2 3">
    <name type="scientific">Seohaeicola saemankumensis</name>
    <dbReference type="NCBI Taxonomy" id="481181"/>
    <lineage>
        <taxon>Bacteria</taxon>
        <taxon>Pseudomonadati</taxon>
        <taxon>Pseudomonadota</taxon>
        <taxon>Alphaproteobacteria</taxon>
        <taxon>Rhodobacterales</taxon>
        <taxon>Roseobacteraceae</taxon>
        <taxon>Seohaeicola</taxon>
    </lineage>
</organism>
<evidence type="ECO:0000313" key="2">
    <source>
        <dbReference type="EMBL" id="MFD1193343.1"/>
    </source>
</evidence>
<feature type="compositionally biased region" description="Basic and acidic residues" evidence="1">
    <location>
        <begin position="20"/>
        <end position="31"/>
    </location>
</feature>